<dbReference type="EC" id="6.3.5.4" evidence="2"/>
<dbReference type="InterPro" id="IPR006426">
    <property type="entry name" value="Asn_synth_AEB"/>
</dbReference>
<feature type="domain" description="Glutamine amidotransferase type-2" evidence="4">
    <location>
        <begin position="31"/>
        <end position="135"/>
    </location>
</feature>
<dbReference type="SUPFAM" id="SSF52402">
    <property type="entry name" value="Adenine nucleotide alpha hydrolases-like"/>
    <property type="match status" value="1"/>
</dbReference>
<dbReference type="InterPro" id="IPR029055">
    <property type="entry name" value="Ntn_hydrolases_N"/>
</dbReference>
<dbReference type="EMBL" id="CP121196">
    <property type="protein sequence ID" value="XBH15593.1"/>
    <property type="molecule type" value="Genomic_DNA"/>
</dbReference>
<dbReference type="RefSeq" id="WP_348260826.1">
    <property type="nucleotide sequence ID" value="NZ_CP121196.1"/>
</dbReference>
<dbReference type="PANTHER" id="PTHR43284:SF1">
    <property type="entry name" value="ASPARAGINE SYNTHETASE"/>
    <property type="match status" value="1"/>
</dbReference>
<evidence type="ECO:0000256" key="2">
    <source>
        <dbReference type="ARBA" id="ARBA00012737"/>
    </source>
</evidence>
<sequence length="594" mass="67044">MVQALRHESFYRVGTWIDESLGVYVGWTVIEDSFADGMPLRDSQRDLTLIFSGEEYGHRSAAEKGDQSQAAFLLRLAASDQNFASRLNGLFHGLLADSIEQTVTLFNDRYGMHRLCYHESKEAFYFAAEAKAILAARPDLRVPSPQGLGEFLACSCVLENRTIFRDIAVIPAASRWIFRNGELKQRETYFDPKEWEEQASVDAESYYQGLRASLEKELPSYFDGPQQTGVALTGGMDTRVILAQYRAAAGSLPTYTFGGMFRDCRDVQIARKVAEVCNQTHQVITVGDEFLKRFPHYAERTVYLTEGGVDVYRASDLYVSEKARHIAPAKVVGTYGSEIVRHAVMFKPMLPADGLFRGELISSVRQAYETYAEIRRCHPVTFAAFRQSPWYHHGVLALEQTQLTVRSPFLDNDFVAAVYRAPATMSPNEDVRLRLIADGSAALRRIPSDRGVGGTLGPMSSALARAYFEFTFKAEYACDYGMPQLAARMNSWVAPLHLERIFLGRHKFLHYRVWYRDKLAKYVQEILLDPRTLSRPFLDSKNVEAMVTGHVRGNRNSTTAIHKLLTTELLFRQFFDAQSIESSDAELNATAQAL</sequence>
<evidence type="ECO:0000313" key="5">
    <source>
        <dbReference type="EMBL" id="XBH15593.1"/>
    </source>
</evidence>
<reference evidence="5" key="1">
    <citation type="submission" date="2023-03" db="EMBL/GenBank/DDBJ databases">
        <title>Edaphobacter sp.</title>
        <authorList>
            <person name="Huber K.J."/>
            <person name="Papendorf J."/>
            <person name="Pilke C."/>
            <person name="Bunk B."/>
            <person name="Sproeer C."/>
            <person name="Pester M."/>
        </authorList>
    </citation>
    <scope>NUCLEOTIDE SEQUENCE</scope>
    <source>
        <strain evidence="5">DSM 110680</strain>
    </source>
</reference>
<dbReference type="InterPro" id="IPR051786">
    <property type="entry name" value="ASN_synthetase/amidase"/>
</dbReference>
<evidence type="ECO:0000256" key="3">
    <source>
        <dbReference type="ARBA" id="ARBA00048741"/>
    </source>
</evidence>
<name>A0AAU7DCY1_9BACT</name>
<comment type="pathway">
    <text evidence="1">Amino-acid biosynthesis; L-asparagine biosynthesis; L-asparagine from L-aspartate (L-Gln route): step 1/1.</text>
</comment>
<dbReference type="InterPro" id="IPR014729">
    <property type="entry name" value="Rossmann-like_a/b/a_fold"/>
</dbReference>
<organism evidence="5">
    <name type="scientific">Telmatobacter sp. DSM 110680</name>
    <dbReference type="NCBI Taxonomy" id="3036704"/>
    <lineage>
        <taxon>Bacteria</taxon>
        <taxon>Pseudomonadati</taxon>
        <taxon>Acidobacteriota</taxon>
        <taxon>Terriglobia</taxon>
        <taxon>Terriglobales</taxon>
        <taxon>Acidobacteriaceae</taxon>
        <taxon>Telmatobacter</taxon>
    </lineage>
</organism>
<dbReference type="GO" id="GO:0006529">
    <property type="term" value="P:asparagine biosynthetic process"/>
    <property type="evidence" value="ECO:0007669"/>
    <property type="project" value="InterPro"/>
</dbReference>
<evidence type="ECO:0000256" key="1">
    <source>
        <dbReference type="ARBA" id="ARBA00005187"/>
    </source>
</evidence>
<proteinExistence type="predicted"/>
<evidence type="ECO:0000259" key="4">
    <source>
        <dbReference type="Pfam" id="PF13537"/>
    </source>
</evidence>
<dbReference type="PANTHER" id="PTHR43284">
    <property type="entry name" value="ASPARAGINE SYNTHETASE (GLUTAMINE-HYDROLYZING)"/>
    <property type="match status" value="1"/>
</dbReference>
<dbReference type="Gene3D" id="3.60.20.10">
    <property type="entry name" value="Glutamine Phosphoribosylpyrophosphate, subunit 1, domain 1"/>
    <property type="match status" value="1"/>
</dbReference>
<dbReference type="SUPFAM" id="SSF56235">
    <property type="entry name" value="N-terminal nucleophile aminohydrolases (Ntn hydrolases)"/>
    <property type="match status" value="1"/>
</dbReference>
<dbReference type="GO" id="GO:0004066">
    <property type="term" value="F:asparagine synthase (glutamine-hydrolyzing) activity"/>
    <property type="evidence" value="ECO:0007669"/>
    <property type="project" value="UniProtKB-EC"/>
</dbReference>
<dbReference type="Gene3D" id="3.40.50.620">
    <property type="entry name" value="HUPs"/>
    <property type="match status" value="1"/>
</dbReference>
<protein>
    <recommendedName>
        <fullName evidence="2">asparagine synthase (glutamine-hydrolyzing)</fullName>
        <ecNumber evidence="2">6.3.5.4</ecNumber>
    </recommendedName>
</protein>
<dbReference type="GO" id="GO:0005829">
    <property type="term" value="C:cytosol"/>
    <property type="evidence" value="ECO:0007669"/>
    <property type="project" value="TreeGrafter"/>
</dbReference>
<dbReference type="Pfam" id="PF13537">
    <property type="entry name" value="GATase_7"/>
    <property type="match status" value="1"/>
</dbReference>
<accession>A0AAU7DCY1</accession>
<dbReference type="AlphaFoldDB" id="A0AAU7DCY1"/>
<comment type="catalytic activity">
    <reaction evidence="3">
        <text>L-aspartate + L-glutamine + ATP + H2O = L-asparagine + L-glutamate + AMP + diphosphate + H(+)</text>
        <dbReference type="Rhea" id="RHEA:12228"/>
        <dbReference type="ChEBI" id="CHEBI:15377"/>
        <dbReference type="ChEBI" id="CHEBI:15378"/>
        <dbReference type="ChEBI" id="CHEBI:29985"/>
        <dbReference type="ChEBI" id="CHEBI:29991"/>
        <dbReference type="ChEBI" id="CHEBI:30616"/>
        <dbReference type="ChEBI" id="CHEBI:33019"/>
        <dbReference type="ChEBI" id="CHEBI:58048"/>
        <dbReference type="ChEBI" id="CHEBI:58359"/>
        <dbReference type="ChEBI" id="CHEBI:456215"/>
        <dbReference type="EC" id="6.3.5.4"/>
    </reaction>
</comment>
<dbReference type="PIRSF" id="PIRSF001589">
    <property type="entry name" value="Asn_synthetase_glu-h"/>
    <property type="match status" value="1"/>
</dbReference>
<gene>
    <name evidence="5" type="ORF">P8935_13545</name>
</gene>
<dbReference type="InterPro" id="IPR017932">
    <property type="entry name" value="GATase_2_dom"/>
</dbReference>